<feature type="domain" description="C-type lectin" evidence="5">
    <location>
        <begin position="29"/>
        <end position="73"/>
    </location>
</feature>
<dbReference type="InterPro" id="IPR016187">
    <property type="entry name" value="CTDL_fold"/>
</dbReference>
<dbReference type="PROSITE" id="PS00615">
    <property type="entry name" value="C_TYPE_LECTIN_1"/>
    <property type="match status" value="1"/>
</dbReference>
<dbReference type="InterPro" id="IPR016186">
    <property type="entry name" value="C-type_lectin-like/link_sf"/>
</dbReference>
<evidence type="ECO:0000256" key="3">
    <source>
        <dbReference type="ARBA" id="ARBA00022525"/>
    </source>
</evidence>
<feature type="non-terminal residue" evidence="6">
    <location>
        <position position="107"/>
    </location>
</feature>
<evidence type="ECO:0000313" key="6">
    <source>
        <dbReference type="EMBL" id="ETE57190.1"/>
    </source>
</evidence>
<dbReference type="SUPFAM" id="SSF56436">
    <property type="entry name" value="C-type lectin-like"/>
    <property type="match status" value="1"/>
</dbReference>
<dbReference type="Pfam" id="PF00059">
    <property type="entry name" value="Lectin_C"/>
    <property type="match status" value="1"/>
</dbReference>
<protein>
    <recommendedName>
        <fullName evidence="5">C-type lectin domain-containing protein</fullName>
    </recommendedName>
</protein>
<dbReference type="EMBL" id="AZIM01009381">
    <property type="protein sequence ID" value="ETE57190.1"/>
    <property type="molecule type" value="Genomic_DNA"/>
</dbReference>
<organism evidence="6 7">
    <name type="scientific">Ophiophagus hannah</name>
    <name type="common">King cobra</name>
    <name type="synonym">Naja hannah</name>
    <dbReference type="NCBI Taxonomy" id="8665"/>
    <lineage>
        <taxon>Eukaryota</taxon>
        <taxon>Metazoa</taxon>
        <taxon>Chordata</taxon>
        <taxon>Craniata</taxon>
        <taxon>Vertebrata</taxon>
        <taxon>Euteleostomi</taxon>
        <taxon>Lepidosauria</taxon>
        <taxon>Squamata</taxon>
        <taxon>Bifurcata</taxon>
        <taxon>Unidentata</taxon>
        <taxon>Episquamata</taxon>
        <taxon>Toxicofera</taxon>
        <taxon>Serpentes</taxon>
        <taxon>Colubroidea</taxon>
        <taxon>Elapidae</taxon>
        <taxon>Elapinae</taxon>
        <taxon>Ophiophagus</taxon>
    </lineage>
</organism>
<evidence type="ECO:0000259" key="5">
    <source>
        <dbReference type="PROSITE" id="PS50041"/>
    </source>
</evidence>
<dbReference type="AlphaFoldDB" id="V8N4Y5"/>
<comment type="caution">
    <text evidence="6">The sequence shown here is derived from an EMBL/GenBank/DDBJ whole genome shotgun (WGS) entry which is preliminary data.</text>
</comment>
<dbReference type="Proteomes" id="UP000018936">
    <property type="component" value="Unassembled WGS sequence"/>
</dbReference>
<reference evidence="6 7" key="1">
    <citation type="journal article" date="2013" name="Proc. Natl. Acad. Sci. U.S.A.">
        <title>The king cobra genome reveals dynamic gene evolution and adaptation in the snake venom system.</title>
        <authorList>
            <person name="Vonk F.J."/>
            <person name="Casewell N.R."/>
            <person name="Henkel C.V."/>
            <person name="Heimberg A.M."/>
            <person name="Jansen H.J."/>
            <person name="McCleary R.J."/>
            <person name="Kerkkamp H.M."/>
            <person name="Vos R.A."/>
            <person name="Guerreiro I."/>
            <person name="Calvete J.J."/>
            <person name="Wuster W."/>
            <person name="Woods A.E."/>
            <person name="Logan J.M."/>
            <person name="Harrison R.A."/>
            <person name="Castoe T.A."/>
            <person name="de Koning A.P."/>
            <person name="Pollock D.D."/>
            <person name="Yandell M."/>
            <person name="Calderon D."/>
            <person name="Renjifo C."/>
            <person name="Currier R.B."/>
            <person name="Salgado D."/>
            <person name="Pla D."/>
            <person name="Sanz L."/>
            <person name="Hyder A.S."/>
            <person name="Ribeiro J.M."/>
            <person name="Arntzen J.W."/>
            <person name="van den Thillart G.E."/>
            <person name="Boetzer M."/>
            <person name="Pirovano W."/>
            <person name="Dirks R.P."/>
            <person name="Spaink H.P."/>
            <person name="Duboule D."/>
            <person name="McGlinn E."/>
            <person name="Kini R.M."/>
            <person name="Richardson M.K."/>
        </authorList>
    </citation>
    <scope>NUCLEOTIDE SEQUENCE</scope>
    <source>
        <tissue evidence="6">Blood</tissue>
    </source>
</reference>
<sequence>MKKLRTTLSLGLRNRNVMYYQNRKCKRYWADDNPNGSVSGGEADEDCVALKPSGSDLNWIDASCQELKRWVCKENIEFENTYSSSTMLTETELNVKKKENDDFIGIL</sequence>
<evidence type="ECO:0000256" key="1">
    <source>
        <dbReference type="ARBA" id="ARBA00004613"/>
    </source>
</evidence>
<comment type="subcellular location">
    <subcellularLocation>
        <location evidence="1">Secreted</location>
    </subcellularLocation>
</comment>
<comment type="similarity">
    <text evidence="2">Belongs to the true venom lectin family.</text>
</comment>
<keyword evidence="4" id="KW-1015">Disulfide bond</keyword>
<keyword evidence="7" id="KW-1185">Reference proteome</keyword>
<name>V8N4Y5_OPHHA</name>
<evidence type="ECO:0000256" key="2">
    <source>
        <dbReference type="ARBA" id="ARBA00006250"/>
    </source>
</evidence>
<keyword evidence="3" id="KW-0964">Secreted</keyword>
<evidence type="ECO:0000313" key="7">
    <source>
        <dbReference type="Proteomes" id="UP000018936"/>
    </source>
</evidence>
<dbReference type="InterPro" id="IPR001304">
    <property type="entry name" value="C-type_lectin-like"/>
</dbReference>
<dbReference type="PROSITE" id="PS50041">
    <property type="entry name" value="C_TYPE_LECTIN_2"/>
    <property type="match status" value="1"/>
</dbReference>
<accession>V8N4Y5</accession>
<dbReference type="Gene3D" id="3.10.100.10">
    <property type="entry name" value="Mannose-Binding Protein A, subunit A"/>
    <property type="match status" value="1"/>
</dbReference>
<dbReference type="GO" id="GO:0005576">
    <property type="term" value="C:extracellular region"/>
    <property type="evidence" value="ECO:0007669"/>
    <property type="project" value="UniProtKB-SubCell"/>
</dbReference>
<evidence type="ECO:0000256" key="4">
    <source>
        <dbReference type="ARBA" id="ARBA00023157"/>
    </source>
</evidence>
<proteinExistence type="inferred from homology"/>
<dbReference type="InterPro" id="IPR018378">
    <property type="entry name" value="C-type_lectin_CS"/>
</dbReference>
<gene>
    <name evidence="6" type="ORF">L345_17097</name>
</gene>